<name>A0A0J8FKK5_BETVV</name>
<feature type="signal peptide" evidence="3">
    <location>
        <begin position="1"/>
        <end position="25"/>
    </location>
</feature>
<evidence type="ECO:0000313" key="5">
    <source>
        <dbReference type="EMBL" id="KMT16446.1"/>
    </source>
</evidence>
<evidence type="ECO:0000259" key="4">
    <source>
        <dbReference type="SMART" id="SM00505"/>
    </source>
</evidence>
<dbReference type="SMART" id="SM00505">
    <property type="entry name" value="Knot1"/>
    <property type="match status" value="1"/>
</dbReference>
<dbReference type="Gramene" id="KMT16446">
    <property type="protein sequence ID" value="KMT16446"/>
    <property type="gene ID" value="BVRB_3g050690"/>
</dbReference>
<dbReference type="InterPro" id="IPR008176">
    <property type="entry name" value="Defensin_plant"/>
</dbReference>
<dbReference type="OrthoDB" id="683455at2759"/>
<keyword evidence="1 3" id="KW-0732">Signal</keyword>
<dbReference type="AlphaFoldDB" id="A0A0J8FKK5"/>
<dbReference type="GO" id="GO:0006952">
    <property type="term" value="P:defense response"/>
    <property type="evidence" value="ECO:0007669"/>
    <property type="project" value="InterPro"/>
</dbReference>
<proteinExistence type="predicted"/>
<dbReference type="PROSITE" id="PS00940">
    <property type="entry name" value="GAMMA_THIONIN"/>
    <property type="match status" value="1"/>
</dbReference>
<sequence>MERSSRLFSAVVLVFLLVISTEVGTKVVEARICESPSYRFRGICVSRNNCANICKTEGFPGGRCRGFRRRCFCYKHCA</sequence>
<dbReference type="OMA" id="RCFCVKP"/>
<dbReference type="Proteomes" id="UP000035740">
    <property type="component" value="Chromosome 3"/>
</dbReference>
<feature type="chain" id="PRO_5005297513" description="Knottins-like domain-containing protein" evidence="3">
    <location>
        <begin position="26"/>
        <end position="78"/>
    </location>
</feature>
<feature type="domain" description="Knottins-like" evidence="4">
    <location>
        <begin position="32"/>
        <end position="77"/>
    </location>
</feature>
<keyword evidence="6" id="KW-1185">Reference proteome</keyword>
<dbReference type="InterPro" id="IPR003614">
    <property type="entry name" value="Knottins"/>
</dbReference>
<dbReference type="InterPro" id="IPR036574">
    <property type="entry name" value="Scorpion_toxin-like_sf"/>
</dbReference>
<evidence type="ECO:0000256" key="1">
    <source>
        <dbReference type="ARBA" id="ARBA00022729"/>
    </source>
</evidence>
<evidence type="ECO:0000256" key="2">
    <source>
        <dbReference type="ARBA" id="ARBA00023157"/>
    </source>
</evidence>
<evidence type="ECO:0000256" key="3">
    <source>
        <dbReference type="SAM" id="SignalP"/>
    </source>
</evidence>
<dbReference type="Gene3D" id="3.30.30.10">
    <property type="entry name" value="Knottin, scorpion toxin-like"/>
    <property type="match status" value="1"/>
</dbReference>
<dbReference type="EMBL" id="KQ090056">
    <property type="protein sequence ID" value="KMT16446.1"/>
    <property type="molecule type" value="Genomic_DNA"/>
</dbReference>
<dbReference type="PRINTS" id="PR00288">
    <property type="entry name" value="PUROTHIONIN"/>
</dbReference>
<reference evidence="5 6" key="1">
    <citation type="journal article" date="2014" name="Nature">
        <title>The genome of the recently domesticated crop plant sugar beet (Beta vulgaris).</title>
        <authorList>
            <person name="Dohm J.C."/>
            <person name="Minoche A.E."/>
            <person name="Holtgrawe D."/>
            <person name="Capella-Gutierrez S."/>
            <person name="Zakrzewski F."/>
            <person name="Tafer H."/>
            <person name="Rupp O."/>
            <person name="Sorensen T.R."/>
            <person name="Stracke R."/>
            <person name="Reinhardt R."/>
            <person name="Goesmann A."/>
            <person name="Kraft T."/>
            <person name="Schulz B."/>
            <person name="Stadler P.F."/>
            <person name="Schmidt T."/>
            <person name="Gabaldon T."/>
            <person name="Lehrach H."/>
            <person name="Weisshaar B."/>
            <person name="Himmelbauer H."/>
        </authorList>
    </citation>
    <scope>NUCLEOTIDE SEQUENCE [LARGE SCALE GENOMIC DNA]</scope>
    <source>
        <tissue evidence="5">Taproot</tissue>
    </source>
</reference>
<protein>
    <recommendedName>
        <fullName evidence="4">Knottins-like domain-containing protein</fullName>
    </recommendedName>
</protein>
<organism evidence="5 6">
    <name type="scientific">Beta vulgaris subsp. vulgaris</name>
    <name type="common">Beet</name>
    <dbReference type="NCBI Taxonomy" id="3555"/>
    <lineage>
        <taxon>Eukaryota</taxon>
        <taxon>Viridiplantae</taxon>
        <taxon>Streptophyta</taxon>
        <taxon>Embryophyta</taxon>
        <taxon>Tracheophyta</taxon>
        <taxon>Spermatophyta</taxon>
        <taxon>Magnoliopsida</taxon>
        <taxon>eudicotyledons</taxon>
        <taxon>Gunneridae</taxon>
        <taxon>Pentapetalae</taxon>
        <taxon>Caryophyllales</taxon>
        <taxon>Chenopodiaceae</taxon>
        <taxon>Betoideae</taxon>
        <taxon>Beta</taxon>
    </lineage>
</organism>
<dbReference type="SUPFAM" id="SSF57095">
    <property type="entry name" value="Scorpion toxin-like"/>
    <property type="match status" value="1"/>
</dbReference>
<keyword evidence="2" id="KW-1015">Disulfide bond</keyword>
<accession>A0A0J8FKK5</accession>
<dbReference type="PANTHER" id="PTHR33147:SF133">
    <property type="entry name" value="DEFENSIN-LIKE PROTEIN 6-RELATED"/>
    <property type="match status" value="1"/>
</dbReference>
<gene>
    <name evidence="5" type="ORF">BVRB_3g050690</name>
</gene>
<dbReference type="PANTHER" id="PTHR33147">
    <property type="entry name" value="DEFENSIN-LIKE PROTEIN 1"/>
    <property type="match status" value="1"/>
</dbReference>
<evidence type="ECO:0000313" key="6">
    <source>
        <dbReference type="Proteomes" id="UP000035740"/>
    </source>
</evidence>
<dbReference type="Pfam" id="PF00304">
    <property type="entry name" value="Gamma-thionin"/>
    <property type="match status" value="1"/>
</dbReference>